<reference evidence="2 3" key="1">
    <citation type="submission" date="2023-04" db="EMBL/GenBank/DDBJ databases">
        <title>Tenacibaculum tangerinum sp. nov., isolated from sea tidal flat of South Korea.</title>
        <authorList>
            <person name="Lee S.H."/>
            <person name="Kim J.-J."/>
        </authorList>
    </citation>
    <scope>NUCLEOTIDE SEQUENCE [LARGE SCALE GENOMIC DNA]</scope>
    <source>
        <strain evidence="2 3">GRR-S3-23</strain>
    </source>
</reference>
<evidence type="ECO:0000313" key="2">
    <source>
        <dbReference type="EMBL" id="WGH76563.1"/>
    </source>
</evidence>
<keyword evidence="3" id="KW-1185">Reference proteome</keyword>
<organism evidence="2 3">
    <name type="scientific">Tenacibaculum tangerinum</name>
    <dbReference type="NCBI Taxonomy" id="3038772"/>
    <lineage>
        <taxon>Bacteria</taxon>
        <taxon>Pseudomonadati</taxon>
        <taxon>Bacteroidota</taxon>
        <taxon>Flavobacteriia</taxon>
        <taxon>Flavobacteriales</taxon>
        <taxon>Flavobacteriaceae</taxon>
        <taxon>Tenacibaculum</taxon>
    </lineage>
</organism>
<gene>
    <name evidence="2" type="ORF">P8625_05230</name>
</gene>
<dbReference type="Gene3D" id="2.60.120.10">
    <property type="entry name" value="Jelly Rolls"/>
    <property type="match status" value="1"/>
</dbReference>
<evidence type="ECO:0000259" key="1">
    <source>
        <dbReference type="PROSITE" id="PS50042"/>
    </source>
</evidence>
<dbReference type="InterPro" id="IPR018490">
    <property type="entry name" value="cNMP-bd_dom_sf"/>
</dbReference>
<dbReference type="Proteomes" id="UP001232001">
    <property type="component" value="Chromosome"/>
</dbReference>
<dbReference type="InterPro" id="IPR000595">
    <property type="entry name" value="cNMP-bd_dom"/>
</dbReference>
<dbReference type="Pfam" id="PF00027">
    <property type="entry name" value="cNMP_binding"/>
    <property type="match status" value="1"/>
</dbReference>
<evidence type="ECO:0000313" key="3">
    <source>
        <dbReference type="Proteomes" id="UP001232001"/>
    </source>
</evidence>
<proteinExistence type="predicted"/>
<dbReference type="InterPro" id="IPR014710">
    <property type="entry name" value="RmlC-like_jellyroll"/>
</dbReference>
<dbReference type="EMBL" id="CP122539">
    <property type="protein sequence ID" value="WGH76563.1"/>
    <property type="molecule type" value="Genomic_DNA"/>
</dbReference>
<feature type="domain" description="Cyclic nucleotide-binding" evidence="1">
    <location>
        <begin position="5"/>
        <end position="111"/>
    </location>
</feature>
<dbReference type="SUPFAM" id="SSF51206">
    <property type="entry name" value="cAMP-binding domain-like"/>
    <property type="match status" value="1"/>
</dbReference>
<accession>A0ABY8L848</accession>
<dbReference type="PROSITE" id="PS50042">
    <property type="entry name" value="CNMP_BINDING_3"/>
    <property type="match status" value="1"/>
</dbReference>
<protein>
    <submittedName>
        <fullName evidence="2">Crp/Fnr family transcriptional regulator</fullName>
    </submittedName>
</protein>
<name>A0ABY8L848_9FLAO</name>
<sequence>MEFYEKLLKILESNWEKEIILKRNEYLVTKETISTDLFFVKKGSLRVFIDDEKEEHTIRFGYQNSILTALDAFLTEKPTKFYIQALKKCHVKIISKKRFIELIQSSEEYKKVWEALLQSFVHQQIEREIDLITYSPQKRFKRVLERSPQVFQEIPLKYIASYLRMTPETLSRILKSVD</sequence>
<dbReference type="RefSeq" id="WP_279652427.1">
    <property type="nucleotide sequence ID" value="NZ_CP122539.1"/>
</dbReference>